<proteinExistence type="predicted"/>
<name>A0ABW2I2W0_9ACTN</name>
<dbReference type="InterPro" id="IPR002938">
    <property type="entry name" value="FAD-bd"/>
</dbReference>
<protein>
    <submittedName>
        <fullName evidence="4">FAD-dependent monooxygenase</fullName>
    </submittedName>
</protein>
<reference evidence="5" key="1">
    <citation type="journal article" date="2019" name="Int. J. Syst. Evol. Microbiol.">
        <title>The Global Catalogue of Microorganisms (GCM) 10K type strain sequencing project: providing services to taxonomists for standard genome sequencing and annotation.</title>
        <authorList>
            <consortium name="The Broad Institute Genomics Platform"/>
            <consortium name="The Broad Institute Genome Sequencing Center for Infectious Disease"/>
            <person name="Wu L."/>
            <person name="Ma J."/>
        </authorList>
    </citation>
    <scope>NUCLEOTIDE SEQUENCE [LARGE SCALE GENOMIC DNA]</scope>
    <source>
        <strain evidence="5">XZYJT-10</strain>
    </source>
</reference>
<evidence type="ECO:0000256" key="1">
    <source>
        <dbReference type="ARBA" id="ARBA00023002"/>
    </source>
</evidence>
<dbReference type="GO" id="GO:0004497">
    <property type="term" value="F:monooxygenase activity"/>
    <property type="evidence" value="ECO:0007669"/>
    <property type="project" value="UniProtKB-KW"/>
</dbReference>
<organism evidence="4 5">
    <name type="scientific">Paractinoplanes rhizophilus</name>
    <dbReference type="NCBI Taxonomy" id="1416877"/>
    <lineage>
        <taxon>Bacteria</taxon>
        <taxon>Bacillati</taxon>
        <taxon>Actinomycetota</taxon>
        <taxon>Actinomycetes</taxon>
        <taxon>Micromonosporales</taxon>
        <taxon>Micromonosporaceae</taxon>
        <taxon>Paractinoplanes</taxon>
    </lineage>
</organism>
<dbReference type="PANTHER" id="PTHR13789">
    <property type="entry name" value="MONOOXYGENASE"/>
    <property type="match status" value="1"/>
</dbReference>
<dbReference type="RefSeq" id="WP_378976322.1">
    <property type="nucleotide sequence ID" value="NZ_JBHTBJ010000046.1"/>
</dbReference>
<evidence type="ECO:0000313" key="5">
    <source>
        <dbReference type="Proteomes" id="UP001596548"/>
    </source>
</evidence>
<dbReference type="Gene3D" id="3.50.50.60">
    <property type="entry name" value="FAD/NAD(P)-binding domain"/>
    <property type="match status" value="1"/>
</dbReference>
<feature type="domain" description="FAD-binding" evidence="3">
    <location>
        <begin position="259"/>
        <end position="323"/>
    </location>
</feature>
<evidence type="ECO:0000259" key="3">
    <source>
        <dbReference type="Pfam" id="PF01494"/>
    </source>
</evidence>
<dbReference type="PANTHER" id="PTHR13789:SF309">
    <property type="entry name" value="PUTATIVE (AFU_ORTHOLOGUE AFUA_6G14510)-RELATED"/>
    <property type="match status" value="1"/>
</dbReference>
<feature type="domain" description="FAD-binding" evidence="3">
    <location>
        <begin position="9"/>
        <end position="164"/>
    </location>
</feature>
<dbReference type="EMBL" id="JBHTBJ010000046">
    <property type="protein sequence ID" value="MFC7279211.1"/>
    <property type="molecule type" value="Genomic_DNA"/>
</dbReference>
<accession>A0ABW2I2W0</accession>
<keyword evidence="1" id="KW-0560">Oxidoreductase</keyword>
<evidence type="ECO:0000256" key="2">
    <source>
        <dbReference type="ARBA" id="ARBA00023033"/>
    </source>
</evidence>
<dbReference type="Proteomes" id="UP001596548">
    <property type="component" value="Unassembled WGS sequence"/>
</dbReference>
<dbReference type="SUPFAM" id="SSF51905">
    <property type="entry name" value="FAD/NAD(P)-binding domain"/>
    <property type="match status" value="1"/>
</dbReference>
<keyword evidence="5" id="KW-1185">Reference proteome</keyword>
<keyword evidence="2 4" id="KW-0503">Monooxygenase</keyword>
<dbReference type="InterPro" id="IPR036188">
    <property type="entry name" value="FAD/NAD-bd_sf"/>
</dbReference>
<evidence type="ECO:0000313" key="4">
    <source>
        <dbReference type="EMBL" id="MFC7279211.1"/>
    </source>
</evidence>
<dbReference type="InterPro" id="IPR050493">
    <property type="entry name" value="FAD-dep_Monooxygenase_BioMet"/>
</dbReference>
<dbReference type="Pfam" id="PF01494">
    <property type="entry name" value="FAD_binding_3"/>
    <property type="match status" value="2"/>
</dbReference>
<gene>
    <name evidence="4" type="ORF">ACFQS1_35065</name>
</gene>
<dbReference type="PRINTS" id="PR00420">
    <property type="entry name" value="RNGMNOXGNASE"/>
</dbReference>
<sequence length="361" mass="39561">MESTIGSDLRVLVVGAGLAGLATALALHRRGIGVELVERQRRWEDGGAGLFLPANAVRALGHLGLDAPGRPVRRQRLHDRNGRRLADLDVSRIWPGMGDSVGVHRASLHRVLRRAARDIPVRMGTTVQSIRDGDAPLVHASDGSRRTYHLVIGADGVHSAVRDLVFGGPRAEPVGQMCWRFVVRGRPDIIDWNAWLGPRRSFLAVALEDDQVYCYADIAQPETPDWRAEFAGFAEPVGSLIAAAGVVHRAPIEQVAPPTWIAHRVLLVGDAAHASPPNMAQGAAMSFEDALVLAELLSAAPLTEALTEYERRRTPRATWVQQQARERDRTRTMPSFARNTILRIAAPRLFARSYRPLLAPP</sequence>
<comment type="caution">
    <text evidence="4">The sequence shown here is derived from an EMBL/GenBank/DDBJ whole genome shotgun (WGS) entry which is preliminary data.</text>
</comment>